<protein>
    <recommendedName>
        <fullName evidence="7">Phosphatidylglycerol--prolipoprotein diacylglyceryl transferase</fullName>
        <ecNumber evidence="7">2.5.1.145</ecNumber>
    </recommendedName>
</protein>
<sequence length="251" mass="28440">MLPYFSVEHFSLGPFKFYIWGFFIALAFLVGLVLAIGQGKKIGIAPKKTIFMAIFIYVGAIIGARLFFVLQSPAEFFAEPMTLLEIYQGGMMFFGGLFGGILAGWLYIRKWENRWALINRLTSVIPLTMAIGRIGCFLANDHQGALTNVPWAILWPDGSLRHPVALYLVLFNLALAGFLWWRQKKQGQVFFTFLILYGAGRFLLDFSRDFSADPHYLALSVSQWISAVLFIISGIIFLNKLTRNYKSDNSH</sequence>
<name>A0A1G2FAA5_9BACT</name>
<dbReference type="PANTHER" id="PTHR30589:SF0">
    <property type="entry name" value="PHOSPHATIDYLGLYCEROL--PROLIPOPROTEIN DIACYLGLYCERYL TRANSFERASE"/>
    <property type="match status" value="1"/>
</dbReference>
<dbReference type="STRING" id="1801992.A2Y98_02865"/>
<comment type="subcellular location">
    <subcellularLocation>
        <location evidence="7">Cell membrane</location>
        <topology evidence="7">Multi-pass membrane protein</topology>
    </subcellularLocation>
</comment>
<accession>A0A1G2FAA5</accession>
<dbReference type="AlphaFoldDB" id="A0A1G2FAA5"/>
<dbReference type="GO" id="GO:0008961">
    <property type="term" value="F:phosphatidylglycerol-prolipoprotein diacylglyceryl transferase activity"/>
    <property type="evidence" value="ECO:0007669"/>
    <property type="project" value="UniProtKB-UniRule"/>
</dbReference>
<feature type="transmembrane region" description="Helical" evidence="7">
    <location>
        <begin position="17"/>
        <end position="37"/>
    </location>
</feature>
<evidence type="ECO:0000256" key="4">
    <source>
        <dbReference type="ARBA" id="ARBA00022692"/>
    </source>
</evidence>
<evidence type="ECO:0000313" key="8">
    <source>
        <dbReference type="EMBL" id="OGZ34712.1"/>
    </source>
</evidence>
<evidence type="ECO:0000256" key="2">
    <source>
        <dbReference type="ARBA" id="ARBA00022475"/>
    </source>
</evidence>
<dbReference type="Pfam" id="PF01790">
    <property type="entry name" value="LGT"/>
    <property type="match status" value="1"/>
</dbReference>
<comment type="function">
    <text evidence="7">Catalyzes the transfer of the diacylglyceryl group from phosphatidylglycerol to the sulfhydryl group of the N-terminal cysteine of a prolipoprotein, the first step in the formation of mature lipoproteins.</text>
</comment>
<comment type="caution">
    <text evidence="8">The sequence shown here is derived from an EMBL/GenBank/DDBJ whole genome shotgun (WGS) entry which is preliminary data.</text>
</comment>
<feature type="transmembrane region" description="Helical" evidence="7">
    <location>
        <begin position="120"/>
        <end position="140"/>
    </location>
</feature>
<keyword evidence="3 7" id="KW-0808">Transferase</keyword>
<dbReference type="GO" id="GO:0005886">
    <property type="term" value="C:plasma membrane"/>
    <property type="evidence" value="ECO:0007669"/>
    <property type="project" value="UniProtKB-SubCell"/>
</dbReference>
<evidence type="ECO:0000256" key="5">
    <source>
        <dbReference type="ARBA" id="ARBA00022989"/>
    </source>
</evidence>
<keyword evidence="4 7" id="KW-0812">Transmembrane</keyword>
<organism evidence="8 9">
    <name type="scientific">Candidatus Portnoybacteria bacterium RBG_19FT_COMBO_36_7</name>
    <dbReference type="NCBI Taxonomy" id="1801992"/>
    <lineage>
        <taxon>Bacteria</taxon>
        <taxon>Candidatus Portnoyibacteriota</taxon>
    </lineage>
</organism>
<evidence type="ECO:0000256" key="6">
    <source>
        <dbReference type="ARBA" id="ARBA00023136"/>
    </source>
</evidence>
<dbReference type="PANTHER" id="PTHR30589">
    <property type="entry name" value="PROLIPOPROTEIN DIACYLGLYCERYL TRANSFERASE"/>
    <property type="match status" value="1"/>
</dbReference>
<proteinExistence type="inferred from homology"/>
<dbReference type="UniPathway" id="UPA00664"/>
<reference evidence="8 9" key="1">
    <citation type="journal article" date="2016" name="Nat. Commun.">
        <title>Thousands of microbial genomes shed light on interconnected biogeochemical processes in an aquifer system.</title>
        <authorList>
            <person name="Anantharaman K."/>
            <person name="Brown C.T."/>
            <person name="Hug L.A."/>
            <person name="Sharon I."/>
            <person name="Castelle C.J."/>
            <person name="Probst A.J."/>
            <person name="Thomas B.C."/>
            <person name="Singh A."/>
            <person name="Wilkins M.J."/>
            <person name="Karaoz U."/>
            <person name="Brodie E.L."/>
            <person name="Williams K.H."/>
            <person name="Hubbard S.S."/>
            <person name="Banfield J.F."/>
        </authorList>
    </citation>
    <scope>NUCLEOTIDE SEQUENCE [LARGE SCALE GENOMIC DNA]</scope>
</reference>
<dbReference type="HAMAP" id="MF_01147">
    <property type="entry name" value="Lgt"/>
    <property type="match status" value="1"/>
</dbReference>
<feature type="transmembrane region" description="Helical" evidence="7">
    <location>
        <begin position="216"/>
        <end position="238"/>
    </location>
</feature>
<dbReference type="GO" id="GO:0042158">
    <property type="term" value="P:lipoprotein biosynthetic process"/>
    <property type="evidence" value="ECO:0007669"/>
    <property type="project" value="UniProtKB-UniRule"/>
</dbReference>
<keyword evidence="5 7" id="KW-1133">Transmembrane helix</keyword>
<evidence type="ECO:0000256" key="3">
    <source>
        <dbReference type="ARBA" id="ARBA00022679"/>
    </source>
</evidence>
<evidence type="ECO:0000313" key="9">
    <source>
        <dbReference type="Proteomes" id="UP000179099"/>
    </source>
</evidence>
<dbReference type="EC" id="2.5.1.145" evidence="7"/>
<keyword evidence="6 7" id="KW-0472">Membrane</keyword>
<comment type="pathway">
    <text evidence="7">Protein modification; lipoprotein biosynthesis (diacylglyceryl transfer).</text>
</comment>
<evidence type="ECO:0000256" key="1">
    <source>
        <dbReference type="ARBA" id="ARBA00007150"/>
    </source>
</evidence>
<keyword evidence="2 7" id="KW-1003">Cell membrane</keyword>
<feature type="binding site" evidence="7">
    <location>
        <position position="133"/>
    </location>
    <ligand>
        <name>a 1,2-diacyl-sn-glycero-3-phospho-(1'-sn-glycerol)</name>
        <dbReference type="ChEBI" id="CHEBI:64716"/>
    </ligand>
</feature>
<comment type="catalytic activity">
    <reaction evidence="7">
        <text>L-cysteinyl-[prolipoprotein] + a 1,2-diacyl-sn-glycero-3-phospho-(1'-sn-glycerol) = an S-1,2-diacyl-sn-glyceryl-L-cysteinyl-[prolipoprotein] + sn-glycerol 1-phosphate + H(+)</text>
        <dbReference type="Rhea" id="RHEA:56712"/>
        <dbReference type="Rhea" id="RHEA-COMP:14679"/>
        <dbReference type="Rhea" id="RHEA-COMP:14680"/>
        <dbReference type="ChEBI" id="CHEBI:15378"/>
        <dbReference type="ChEBI" id="CHEBI:29950"/>
        <dbReference type="ChEBI" id="CHEBI:57685"/>
        <dbReference type="ChEBI" id="CHEBI:64716"/>
        <dbReference type="ChEBI" id="CHEBI:140658"/>
        <dbReference type="EC" id="2.5.1.145"/>
    </reaction>
</comment>
<evidence type="ECO:0000256" key="7">
    <source>
        <dbReference type="HAMAP-Rule" id="MF_01147"/>
    </source>
</evidence>
<feature type="transmembrane region" description="Helical" evidence="7">
    <location>
        <begin position="160"/>
        <end position="181"/>
    </location>
</feature>
<dbReference type="Proteomes" id="UP000179099">
    <property type="component" value="Unassembled WGS sequence"/>
</dbReference>
<comment type="similarity">
    <text evidence="1 7">Belongs to the Lgt family.</text>
</comment>
<dbReference type="InterPro" id="IPR001640">
    <property type="entry name" value="Lgt"/>
</dbReference>
<feature type="transmembrane region" description="Helical" evidence="7">
    <location>
        <begin position="90"/>
        <end position="108"/>
    </location>
</feature>
<feature type="transmembrane region" description="Helical" evidence="7">
    <location>
        <begin position="188"/>
        <end position="204"/>
    </location>
</feature>
<gene>
    <name evidence="7" type="primary">lgt</name>
    <name evidence="8" type="ORF">A2Y98_02865</name>
</gene>
<dbReference type="EMBL" id="MHMW01000002">
    <property type="protein sequence ID" value="OGZ34712.1"/>
    <property type="molecule type" value="Genomic_DNA"/>
</dbReference>
<feature type="transmembrane region" description="Helical" evidence="7">
    <location>
        <begin position="49"/>
        <end position="70"/>
    </location>
</feature>